<proteinExistence type="predicted"/>
<sequence length="146" mass="16392">MPSLAFDPASPILLPSQSVLLPFEKATDYIDDALLALGLHTEARTSFIKYWLPNLSKHTYIALRFLPQGEYEKAAPLNITPAPEVVTRVFMLFKGVEESQVELWTDAVGMARKDVSLWRDIVGIDIEKALDASLFRVLEWGGMEVK</sequence>
<evidence type="ECO:0000313" key="1">
    <source>
        <dbReference type="EMBL" id="CAE6465778.1"/>
    </source>
</evidence>
<evidence type="ECO:0000313" key="2">
    <source>
        <dbReference type="Proteomes" id="UP000663846"/>
    </source>
</evidence>
<dbReference type="EMBL" id="CAJMWS010000835">
    <property type="protein sequence ID" value="CAE6465778.1"/>
    <property type="molecule type" value="Genomic_DNA"/>
</dbReference>
<accession>A0A8H3BTB1</accession>
<dbReference type="AlphaFoldDB" id="A0A8H3BTB1"/>
<dbReference type="Proteomes" id="UP000663846">
    <property type="component" value="Unassembled WGS sequence"/>
</dbReference>
<protein>
    <submittedName>
        <fullName evidence="1">Uncharacterized protein</fullName>
    </submittedName>
</protein>
<comment type="caution">
    <text evidence="1">The sequence shown here is derived from an EMBL/GenBank/DDBJ whole genome shotgun (WGS) entry which is preliminary data.</text>
</comment>
<name>A0A8H3BTB1_9AGAM</name>
<organism evidence="1 2">
    <name type="scientific">Rhizoctonia solani</name>
    <dbReference type="NCBI Taxonomy" id="456999"/>
    <lineage>
        <taxon>Eukaryota</taxon>
        <taxon>Fungi</taxon>
        <taxon>Dikarya</taxon>
        <taxon>Basidiomycota</taxon>
        <taxon>Agaricomycotina</taxon>
        <taxon>Agaricomycetes</taxon>
        <taxon>Cantharellales</taxon>
        <taxon>Ceratobasidiaceae</taxon>
        <taxon>Rhizoctonia</taxon>
    </lineage>
</organism>
<gene>
    <name evidence="1" type="ORF">RDB_LOCUS166648</name>
</gene>
<reference evidence="1" key="1">
    <citation type="submission" date="2021-01" db="EMBL/GenBank/DDBJ databases">
        <authorList>
            <person name="Kaushik A."/>
        </authorList>
    </citation>
    <scope>NUCLEOTIDE SEQUENCE</scope>
    <source>
        <strain evidence="1">AG1-1C</strain>
    </source>
</reference>